<dbReference type="GO" id="GO:0046656">
    <property type="term" value="P:folic acid biosynthetic process"/>
    <property type="evidence" value="ECO:0007669"/>
    <property type="project" value="UniProtKB-KW"/>
</dbReference>
<keyword evidence="2 5" id="KW-0808">Transferase</keyword>
<dbReference type="InterPro" id="IPR006390">
    <property type="entry name" value="DHP_synth_dom"/>
</dbReference>
<comment type="similarity">
    <text evidence="1 2">Belongs to the DHPS family.</text>
</comment>
<dbReference type="Pfam" id="PF00809">
    <property type="entry name" value="Pterin_bind"/>
    <property type="match status" value="1"/>
</dbReference>
<comment type="function">
    <text evidence="2">Catalyzes the condensation of para-aminobenzoate (pABA) with 6-hydroxymethyl-7,8-dihydropterin diphosphate (DHPt-PP) to form 7,8-dihydropteroate (H2Pte), the immediate precursor of folate derivatives.</text>
</comment>
<dbReference type="KEGG" id="atq:GH723_11515"/>
<dbReference type="EC" id="2.5.1.15" evidence="2"/>
<name>A0A5Q2RJJ6_9ACTN</name>
<dbReference type="SUPFAM" id="SSF51717">
    <property type="entry name" value="Dihydropteroate synthetase-like"/>
    <property type="match status" value="1"/>
</dbReference>
<comment type="cofactor">
    <cofactor evidence="2">
        <name>Mg(2+)</name>
        <dbReference type="ChEBI" id="CHEBI:18420"/>
    </cofactor>
</comment>
<dbReference type="GO" id="GO:0046872">
    <property type="term" value="F:metal ion binding"/>
    <property type="evidence" value="ECO:0007669"/>
    <property type="project" value="UniProtKB-KW"/>
</dbReference>
<sequence length="312" mass="33181">MRCSGSVVDGSGTAVSSANVSPRSRRGRHATPCSVRPVELWLGEHRFDITHRAVVMGILNRTPDSFYDKGSYWAFDDFLRKADTLVADGADFLDVGGVKAGPGEEVGEDEELERVVPAVEALHARFDLPLSVDTWRSSVIREAIAAGAVVGNDISGFGDPDYLPTCAAGGASVVATHIRLAPRVADPNPEYDDVVADVRAFLAERARRAVDAGIPPQRVMVDAGLDLGKTEAQSLELLRHSDSLADLGHPVFLSASNKRFLAHLLDTDVTQVGYGTLGAHVLGVMLGCRVLRAHDVKATRRAADVAAALLAA</sequence>
<evidence type="ECO:0000256" key="2">
    <source>
        <dbReference type="RuleBase" id="RU361205"/>
    </source>
</evidence>
<evidence type="ECO:0000259" key="4">
    <source>
        <dbReference type="PROSITE" id="PS50972"/>
    </source>
</evidence>
<keyword evidence="2" id="KW-0289">Folate biosynthesis</keyword>
<dbReference type="Proteomes" id="UP000334019">
    <property type="component" value="Chromosome"/>
</dbReference>
<keyword evidence="2" id="KW-0460">Magnesium</keyword>
<gene>
    <name evidence="5" type="primary">folP</name>
    <name evidence="5" type="ORF">GH723_11515</name>
</gene>
<reference evidence="5 6" key="1">
    <citation type="submission" date="2019-11" db="EMBL/GenBank/DDBJ databases">
        <authorList>
            <person name="He Y."/>
        </authorList>
    </citation>
    <scope>NUCLEOTIDE SEQUENCE [LARGE SCALE GENOMIC DNA]</scope>
    <source>
        <strain evidence="5 6">SCSIO 58843</strain>
    </source>
</reference>
<dbReference type="PANTHER" id="PTHR20941:SF8">
    <property type="entry name" value="INACTIVE DIHYDROPTEROATE SYNTHASE 2"/>
    <property type="match status" value="1"/>
</dbReference>
<dbReference type="GO" id="GO:0005829">
    <property type="term" value="C:cytosol"/>
    <property type="evidence" value="ECO:0007669"/>
    <property type="project" value="TreeGrafter"/>
</dbReference>
<keyword evidence="6" id="KW-1185">Reference proteome</keyword>
<evidence type="ECO:0000313" key="5">
    <source>
        <dbReference type="EMBL" id="QGG95674.1"/>
    </source>
</evidence>
<feature type="compositionally biased region" description="Polar residues" evidence="3">
    <location>
        <begin position="13"/>
        <end position="22"/>
    </location>
</feature>
<comment type="pathway">
    <text evidence="2">Cofactor biosynthesis; tetrahydrofolate biosynthesis; 7,8-dihydrofolate from 2-amino-4-hydroxy-6-hydroxymethyl-7,8-dihydropteridine diphosphate and 4-aminobenzoate: step 1/2.</text>
</comment>
<feature type="region of interest" description="Disordered" evidence="3">
    <location>
        <begin position="1"/>
        <end position="30"/>
    </location>
</feature>
<evidence type="ECO:0000313" key="6">
    <source>
        <dbReference type="Proteomes" id="UP000334019"/>
    </source>
</evidence>
<organism evidence="5 6">
    <name type="scientific">Actinomarinicola tropica</name>
    <dbReference type="NCBI Taxonomy" id="2789776"/>
    <lineage>
        <taxon>Bacteria</taxon>
        <taxon>Bacillati</taxon>
        <taxon>Actinomycetota</taxon>
        <taxon>Acidimicrobiia</taxon>
        <taxon>Acidimicrobiales</taxon>
        <taxon>Iamiaceae</taxon>
        <taxon>Actinomarinicola</taxon>
    </lineage>
</organism>
<dbReference type="EMBL" id="CP045851">
    <property type="protein sequence ID" value="QGG95674.1"/>
    <property type="molecule type" value="Genomic_DNA"/>
</dbReference>
<dbReference type="AlphaFoldDB" id="A0A5Q2RJJ6"/>
<dbReference type="NCBIfam" id="TIGR01496">
    <property type="entry name" value="DHPS"/>
    <property type="match status" value="1"/>
</dbReference>
<dbReference type="PROSITE" id="PS00792">
    <property type="entry name" value="DHPS_1"/>
    <property type="match status" value="1"/>
</dbReference>
<dbReference type="PROSITE" id="PS50972">
    <property type="entry name" value="PTERIN_BINDING"/>
    <property type="match status" value="1"/>
</dbReference>
<dbReference type="InterPro" id="IPR011005">
    <property type="entry name" value="Dihydropteroate_synth-like_sf"/>
</dbReference>
<dbReference type="GO" id="GO:0046654">
    <property type="term" value="P:tetrahydrofolate biosynthetic process"/>
    <property type="evidence" value="ECO:0007669"/>
    <property type="project" value="UniProtKB-UniPathway"/>
</dbReference>
<protein>
    <recommendedName>
        <fullName evidence="2">Dihydropteroate synthase</fullName>
        <shortName evidence="2">DHPS</shortName>
        <ecNumber evidence="2">2.5.1.15</ecNumber>
    </recommendedName>
    <alternativeName>
        <fullName evidence="2">Dihydropteroate pyrophosphorylase</fullName>
    </alternativeName>
</protein>
<evidence type="ECO:0000256" key="3">
    <source>
        <dbReference type="SAM" id="MobiDB-lite"/>
    </source>
</evidence>
<keyword evidence="2" id="KW-0479">Metal-binding</keyword>
<evidence type="ECO:0000256" key="1">
    <source>
        <dbReference type="ARBA" id="ARBA00009503"/>
    </source>
</evidence>
<dbReference type="InterPro" id="IPR045031">
    <property type="entry name" value="DHP_synth-like"/>
</dbReference>
<dbReference type="PANTHER" id="PTHR20941">
    <property type="entry name" value="FOLATE SYNTHESIS PROTEINS"/>
    <property type="match status" value="1"/>
</dbReference>
<feature type="domain" description="Pterin-binding" evidence="4">
    <location>
        <begin position="53"/>
        <end position="304"/>
    </location>
</feature>
<dbReference type="GO" id="GO:0004156">
    <property type="term" value="F:dihydropteroate synthase activity"/>
    <property type="evidence" value="ECO:0007669"/>
    <property type="project" value="UniProtKB-EC"/>
</dbReference>
<dbReference type="InterPro" id="IPR000489">
    <property type="entry name" value="Pterin-binding_dom"/>
</dbReference>
<dbReference type="Gene3D" id="3.20.20.20">
    <property type="entry name" value="Dihydropteroate synthase-like"/>
    <property type="match status" value="1"/>
</dbReference>
<dbReference type="UniPathway" id="UPA00077">
    <property type="reaction ID" value="UER00156"/>
</dbReference>
<accession>A0A5Q2RJJ6</accession>
<proteinExistence type="inferred from homology"/>